<protein>
    <submittedName>
        <fullName evidence="1">Uncharacterized protein</fullName>
    </submittedName>
</protein>
<reference evidence="1 2" key="1">
    <citation type="submission" date="2019-08" db="EMBL/GenBank/DDBJ databases">
        <title>Flavobacterium alkalisoli sp. nov., isolated from rhizosphere soil of Suaeda salsa.</title>
        <authorList>
            <person name="Sun J.-Q."/>
            <person name="Xu L."/>
        </authorList>
    </citation>
    <scope>NUCLEOTIDE SEQUENCE [LARGE SCALE GENOMIC DNA]</scope>
    <source>
        <strain evidence="1 2">XS-5</strain>
    </source>
</reference>
<evidence type="ECO:0000313" key="1">
    <source>
        <dbReference type="EMBL" id="QEE50982.1"/>
    </source>
</evidence>
<sequence>MRLISAVLIVVVLLSSCSARKTIYISNKTGNTITFLVDSSYRATHTIAFTDSLDGLRIAHKKVFDYGNGKWTKDDKSNLEEVLKHTKIINDSSKTPIDMPRKTKVSHIRFDVEELWINIK</sequence>
<gene>
    <name evidence="1" type="ORF">FUA48_15775</name>
</gene>
<dbReference type="AlphaFoldDB" id="A0A5B9G0R0"/>
<dbReference type="OrthoDB" id="959523at2"/>
<evidence type="ECO:0000313" key="2">
    <source>
        <dbReference type="Proteomes" id="UP000321222"/>
    </source>
</evidence>
<organism evidence="1 2">
    <name type="scientific">Flavobacterium alkalisoli</name>
    <dbReference type="NCBI Taxonomy" id="2602769"/>
    <lineage>
        <taxon>Bacteria</taxon>
        <taxon>Pseudomonadati</taxon>
        <taxon>Bacteroidota</taxon>
        <taxon>Flavobacteriia</taxon>
        <taxon>Flavobacteriales</taxon>
        <taxon>Flavobacteriaceae</taxon>
        <taxon>Flavobacterium</taxon>
    </lineage>
</organism>
<proteinExistence type="predicted"/>
<dbReference type="KEGG" id="fak:FUA48_15775"/>
<dbReference type="Proteomes" id="UP000321222">
    <property type="component" value="Chromosome"/>
</dbReference>
<dbReference type="PROSITE" id="PS51257">
    <property type="entry name" value="PROKAR_LIPOPROTEIN"/>
    <property type="match status" value="1"/>
</dbReference>
<accession>A0A5B9G0R0</accession>
<dbReference type="EMBL" id="CP042831">
    <property type="protein sequence ID" value="QEE50982.1"/>
    <property type="molecule type" value="Genomic_DNA"/>
</dbReference>
<name>A0A5B9G0R0_9FLAO</name>
<keyword evidence="2" id="KW-1185">Reference proteome</keyword>
<dbReference type="RefSeq" id="WP_147584420.1">
    <property type="nucleotide sequence ID" value="NZ_CP042831.1"/>
</dbReference>